<dbReference type="GO" id="GO:0003677">
    <property type="term" value="F:DNA binding"/>
    <property type="evidence" value="ECO:0007669"/>
    <property type="project" value="UniProtKB-KW"/>
</dbReference>
<sequence length="256" mass="29015">MNEPRVNWPAQQSGERMGIVENMDKTVKDPSHAHHVSPTHDHRCAGLVPLFSELPQNDQDFIDSQLHHRIFEKGDQVFMPGDELKLLIVARGSMKVYRMSRSGREQLLRVQEPGGYEGEAWLLGQPNDSLYGQALETTEVCLLSHSAFHKVLLEQPLLSVRLLELNAAKLVSLEQLNGFLGMDRVEERLAAYLLDIAKASGSLRFSLPIRMKELAHLLGTTPETLSRKLKVLEDDGLIARRRREIQILNQDELEDI</sequence>
<dbReference type="InterPro" id="IPR050397">
    <property type="entry name" value="Env_Response_Regulators"/>
</dbReference>
<dbReference type="Gene3D" id="2.60.120.10">
    <property type="entry name" value="Jelly Rolls"/>
    <property type="match status" value="1"/>
</dbReference>
<dbReference type="Pfam" id="PF00027">
    <property type="entry name" value="cNMP_binding"/>
    <property type="match status" value="1"/>
</dbReference>
<dbReference type="GO" id="GO:0003700">
    <property type="term" value="F:DNA-binding transcription factor activity"/>
    <property type="evidence" value="ECO:0007669"/>
    <property type="project" value="TreeGrafter"/>
</dbReference>
<dbReference type="Pfam" id="PF13545">
    <property type="entry name" value="HTH_Crp_2"/>
    <property type="match status" value="1"/>
</dbReference>
<keyword evidence="2" id="KW-0238">DNA-binding</keyword>
<dbReference type="InterPro" id="IPR018490">
    <property type="entry name" value="cNMP-bd_dom_sf"/>
</dbReference>
<dbReference type="PROSITE" id="PS50042">
    <property type="entry name" value="CNMP_BINDING_3"/>
    <property type="match status" value="1"/>
</dbReference>
<dbReference type="eggNOG" id="COG0664">
    <property type="taxonomic scope" value="Bacteria"/>
</dbReference>
<dbReference type="Gene3D" id="1.10.10.10">
    <property type="entry name" value="Winged helix-like DNA-binding domain superfamily/Winged helix DNA-binding domain"/>
    <property type="match status" value="1"/>
</dbReference>
<dbReference type="InterPro" id="IPR000595">
    <property type="entry name" value="cNMP-bd_dom"/>
</dbReference>
<protein>
    <submittedName>
        <fullName evidence="6">Transcriptional regulator type FNR</fullName>
    </submittedName>
</protein>
<dbReference type="PROSITE" id="PS51063">
    <property type="entry name" value="HTH_CRP_2"/>
    <property type="match status" value="1"/>
</dbReference>
<organism evidence="6 7">
    <name type="scientific">Bifidobacterium minimum</name>
    <dbReference type="NCBI Taxonomy" id="1693"/>
    <lineage>
        <taxon>Bacteria</taxon>
        <taxon>Bacillati</taxon>
        <taxon>Actinomycetota</taxon>
        <taxon>Actinomycetes</taxon>
        <taxon>Bifidobacteriales</taxon>
        <taxon>Bifidobacteriaceae</taxon>
        <taxon>Bifidobacterium</taxon>
    </lineage>
</organism>
<feature type="domain" description="HTH crp-type" evidence="5">
    <location>
        <begin position="183"/>
        <end position="251"/>
    </location>
</feature>
<dbReference type="SMART" id="SM00100">
    <property type="entry name" value="cNMP"/>
    <property type="match status" value="1"/>
</dbReference>
<dbReference type="InterPro" id="IPR036390">
    <property type="entry name" value="WH_DNA-bd_sf"/>
</dbReference>
<dbReference type="Proteomes" id="UP000029014">
    <property type="component" value="Unassembled WGS sequence"/>
</dbReference>
<evidence type="ECO:0000256" key="3">
    <source>
        <dbReference type="ARBA" id="ARBA00023163"/>
    </source>
</evidence>
<accession>A0A087BJF8</accession>
<dbReference type="PANTHER" id="PTHR24567:SF74">
    <property type="entry name" value="HTH-TYPE TRANSCRIPTIONAL REGULATOR ARCR"/>
    <property type="match status" value="1"/>
</dbReference>
<gene>
    <name evidence="6" type="ORF">BMIN_1645</name>
</gene>
<dbReference type="CDD" id="cd00038">
    <property type="entry name" value="CAP_ED"/>
    <property type="match status" value="1"/>
</dbReference>
<evidence type="ECO:0000259" key="5">
    <source>
        <dbReference type="PROSITE" id="PS51063"/>
    </source>
</evidence>
<evidence type="ECO:0000313" key="6">
    <source>
        <dbReference type="EMBL" id="KFI71158.1"/>
    </source>
</evidence>
<comment type="caution">
    <text evidence="6">The sequence shown here is derived from an EMBL/GenBank/DDBJ whole genome shotgun (WGS) entry which is preliminary data.</text>
</comment>
<keyword evidence="1" id="KW-0805">Transcription regulation</keyword>
<reference evidence="6 7" key="1">
    <citation type="submission" date="2014-03" db="EMBL/GenBank/DDBJ databases">
        <title>Genomics of Bifidobacteria.</title>
        <authorList>
            <person name="Ventura M."/>
            <person name="Milani C."/>
            <person name="Lugli G.A."/>
        </authorList>
    </citation>
    <scope>NUCLEOTIDE SEQUENCE [LARGE SCALE GENOMIC DNA]</scope>
    <source>
        <strain evidence="6 7">LMG 11592</strain>
    </source>
</reference>
<dbReference type="GO" id="GO:0005829">
    <property type="term" value="C:cytosol"/>
    <property type="evidence" value="ECO:0007669"/>
    <property type="project" value="TreeGrafter"/>
</dbReference>
<dbReference type="CDD" id="cd00092">
    <property type="entry name" value="HTH_CRP"/>
    <property type="match status" value="1"/>
</dbReference>
<dbReference type="SUPFAM" id="SSF51206">
    <property type="entry name" value="cAMP-binding domain-like"/>
    <property type="match status" value="1"/>
</dbReference>
<evidence type="ECO:0000256" key="2">
    <source>
        <dbReference type="ARBA" id="ARBA00023125"/>
    </source>
</evidence>
<name>A0A087BJF8_9BIFI</name>
<dbReference type="InterPro" id="IPR036388">
    <property type="entry name" value="WH-like_DNA-bd_sf"/>
</dbReference>
<proteinExistence type="predicted"/>
<dbReference type="PANTHER" id="PTHR24567">
    <property type="entry name" value="CRP FAMILY TRANSCRIPTIONAL REGULATORY PROTEIN"/>
    <property type="match status" value="1"/>
</dbReference>
<dbReference type="SMART" id="SM00419">
    <property type="entry name" value="HTH_CRP"/>
    <property type="match status" value="1"/>
</dbReference>
<dbReference type="SUPFAM" id="SSF46785">
    <property type="entry name" value="Winged helix' DNA-binding domain"/>
    <property type="match status" value="1"/>
</dbReference>
<feature type="domain" description="Cyclic nucleotide-binding" evidence="4">
    <location>
        <begin position="50"/>
        <end position="169"/>
    </location>
</feature>
<dbReference type="AlphaFoldDB" id="A0A087BJF8"/>
<evidence type="ECO:0000256" key="1">
    <source>
        <dbReference type="ARBA" id="ARBA00023015"/>
    </source>
</evidence>
<evidence type="ECO:0000313" key="7">
    <source>
        <dbReference type="Proteomes" id="UP000029014"/>
    </source>
</evidence>
<keyword evidence="3" id="KW-0804">Transcription</keyword>
<dbReference type="EMBL" id="JGZD01000015">
    <property type="protein sequence ID" value="KFI71158.1"/>
    <property type="molecule type" value="Genomic_DNA"/>
</dbReference>
<dbReference type="STRING" id="1693.BMIN_1645"/>
<dbReference type="InterPro" id="IPR012318">
    <property type="entry name" value="HTH_CRP"/>
</dbReference>
<keyword evidence="7" id="KW-1185">Reference proteome</keyword>
<dbReference type="PRINTS" id="PR00034">
    <property type="entry name" value="HTHCRP"/>
</dbReference>
<dbReference type="InterPro" id="IPR014710">
    <property type="entry name" value="RmlC-like_jellyroll"/>
</dbReference>
<evidence type="ECO:0000259" key="4">
    <source>
        <dbReference type="PROSITE" id="PS50042"/>
    </source>
</evidence>